<dbReference type="AlphaFoldDB" id="A0A1S6IRA7"/>
<dbReference type="EMBL" id="CP019728">
    <property type="protein sequence ID" value="AQS54083.1"/>
    <property type="molecule type" value="Genomic_DNA"/>
</dbReference>
<organism evidence="6 7">
    <name type="scientific">Jeotgalibaca dankookensis</name>
    <dbReference type="NCBI Taxonomy" id="708126"/>
    <lineage>
        <taxon>Bacteria</taxon>
        <taxon>Bacillati</taxon>
        <taxon>Bacillota</taxon>
        <taxon>Bacilli</taxon>
        <taxon>Lactobacillales</taxon>
        <taxon>Carnobacteriaceae</taxon>
        <taxon>Jeotgalibaca</taxon>
    </lineage>
</organism>
<feature type="domain" description="FAD dependent oxidoreductase" evidence="5">
    <location>
        <begin position="5"/>
        <end position="339"/>
    </location>
</feature>
<dbReference type="Pfam" id="PF01266">
    <property type="entry name" value="DAO"/>
    <property type="match status" value="1"/>
</dbReference>
<dbReference type="PANTHER" id="PTHR13847">
    <property type="entry name" value="SARCOSINE DEHYDROGENASE-RELATED"/>
    <property type="match status" value="1"/>
</dbReference>
<dbReference type="SUPFAM" id="SSF51905">
    <property type="entry name" value="FAD/NAD(P)-binding domain"/>
    <property type="match status" value="1"/>
</dbReference>
<reference evidence="6 7" key="1">
    <citation type="journal article" date="2014" name="Int. J. Syst. Evol. Microbiol.">
        <title>Jeotgalibaca dankookensis gen. nov., sp. nov., a member of the family Carnobacteriaceae, isolated from seujeot (Korean traditional food).</title>
        <authorList>
            <person name="Lee D.G."/>
            <person name="Trujillo M.E."/>
            <person name="Kang H."/>
            <person name="Ahn T.Y."/>
        </authorList>
    </citation>
    <scope>NUCLEOTIDE SEQUENCE [LARGE SCALE GENOMIC DNA]</scope>
    <source>
        <strain evidence="6 7">EX-07</strain>
    </source>
</reference>
<dbReference type="GO" id="GO:0005737">
    <property type="term" value="C:cytoplasm"/>
    <property type="evidence" value="ECO:0007669"/>
    <property type="project" value="TreeGrafter"/>
</dbReference>
<evidence type="ECO:0000256" key="4">
    <source>
        <dbReference type="ARBA" id="ARBA00023002"/>
    </source>
</evidence>
<evidence type="ECO:0000259" key="5">
    <source>
        <dbReference type="Pfam" id="PF01266"/>
    </source>
</evidence>
<dbReference type="InterPro" id="IPR006076">
    <property type="entry name" value="FAD-dep_OxRdtase"/>
</dbReference>
<accession>A0A1S6IRA7</accession>
<dbReference type="OrthoDB" id="9805337at2"/>
<sequence length="362" mass="39689">MTNKKIAVIGGGIVGSTAAYYLSRNGHQVTVFDEGVGQATSAAAGIICPWLSKRRNKKWYRLASDGAAFYSQICQDITADQGDISFYNKNGTILTKKTPQAIEKQYALGLERRHTAPEIGDLKILSKKDLETYFPSLPSQENALFVSGGARVDGEAMVRELLTLVEKNGGKIIRENVPLKQSLLDDYDKIIIAAGAWLPQLLEPLGWNVDIRGQKGQLVVLQTDDYNNQHQPVMMPEGEIDILPIGDGIIFVGASHENDKGYDLLPDEKIIQNLIEKGQTLFNILEDASLIKVKVGTRAYTSDFSPFWGYLPGSDKILVASGLGSSGLTTGPIIGYQLALLADNKQTDLPLEDYLPDTYLQR</sequence>
<dbReference type="STRING" id="708126.BW727_101718"/>
<dbReference type="InterPro" id="IPR036188">
    <property type="entry name" value="FAD/NAD-bd_sf"/>
</dbReference>
<evidence type="ECO:0000313" key="6">
    <source>
        <dbReference type="EMBL" id="AQS54083.1"/>
    </source>
</evidence>
<dbReference type="EC" id="1.4.3.19" evidence="6"/>
<keyword evidence="7" id="KW-1185">Reference proteome</keyword>
<evidence type="ECO:0000313" key="7">
    <source>
        <dbReference type="Proteomes" id="UP000188993"/>
    </source>
</evidence>
<dbReference type="Proteomes" id="UP000188993">
    <property type="component" value="Chromosome"/>
</dbReference>
<evidence type="ECO:0000256" key="2">
    <source>
        <dbReference type="ARBA" id="ARBA00009410"/>
    </source>
</evidence>
<keyword evidence="4 6" id="KW-0560">Oxidoreductase</keyword>
<dbReference type="RefSeq" id="WP_062471159.1">
    <property type="nucleotide sequence ID" value="NZ_BBYN01000027.1"/>
</dbReference>
<dbReference type="KEGG" id="jda:BW727_101718"/>
<gene>
    <name evidence="6" type="primary">thiO</name>
    <name evidence="6" type="ORF">BW727_101718</name>
</gene>
<proteinExistence type="inferred from homology"/>
<dbReference type="Gene3D" id="3.50.50.60">
    <property type="entry name" value="FAD/NAD(P)-binding domain"/>
    <property type="match status" value="1"/>
</dbReference>
<evidence type="ECO:0000256" key="3">
    <source>
        <dbReference type="ARBA" id="ARBA00022630"/>
    </source>
</evidence>
<dbReference type="PANTHER" id="PTHR13847:SF286">
    <property type="entry name" value="D-AMINO ACID DEHYDROGENASE"/>
    <property type="match status" value="1"/>
</dbReference>
<comment type="similarity">
    <text evidence="2">Belongs to the DadA oxidoreductase family.</text>
</comment>
<dbReference type="SUPFAM" id="SSF54373">
    <property type="entry name" value="FAD-linked reductases, C-terminal domain"/>
    <property type="match status" value="1"/>
</dbReference>
<keyword evidence="3" id="KW-0285">Flavoprotein</keyword>
<protein>
    <submittedName>
        <fullName evidence="6">Glycine oxidase</fullName>
        <ecNumber evidence="6">1.4.3.19</ecNumber>
    </submittedName>
</protein>
<dbReference type="Gene3D" id="3.30.9.10">
    <property type="entry name" value="D-Amino Acid Oxidase, subunit A, domain 2"/>
    <property type="match status" value="1"/>
</dbReference>
<comment type="cofactor">
    <cofactor evidence="1">
        <name>FAD</name>
        <dbReference type="ChEBI" id="CHEBI:57692"/>
    </cofactor>
</comment>
<evidence type="ECO:0000256" key="1">
    <source>
        <dbReference type="ARBA" id="ARBA00001974"/>
    </source>
</evidence>
<name>A0A1S6IRA7_9LACT</name>
<dbReference type="GO" id="GO:0043799">
    <property type="term" value="F:glycine oxidase activity"/>
    <property type="evidence" value="ECO:0007669"/>
    <property type="project" value="UniProtKB-EC"/>
</dbReference>